<dbReference type="InterPro" id="IPR025987">
    <property type="entry name" value="GW_dom"/>
</dbReference>
<accession>A0A0R2K0J5</accession>
<dbReference type="RefSeq" id="WP_057805368.1">
    <property type="nucleotide sequence ID" value="NZ_BJYP01000027.1"/>
</dbReference>
<evidence type="ECO:0000313" key="5">
    <source>
        <dbReference type="EMBL" id="SER37436.1"/>
    </source>
</evidence>
<keyword evidence="7" id="KW-1185">Reference proteome</keyword>
<dbReference type="STRING" id="319653.SAMN04487973_10590"/>
<protein>
    <recommendedName>
        <fullName evidence="3">GW domain-containing protein</fullName>
    </recommendedName>
</protein>
<organism evidence="4 6">
    <name type="scientific">Pediococcus ethanolidurans</name>
    <dbReference type="NCBI Taxonomy" id="319653"/>
    <lineage>
        <taxon>Bacteria</taxon>
        <taxon>Bacillati</taxon>
        <taxon>Bacillota</taxon>
        <taxon>Bacilli</taxon>
        <taxon>Lactobacillales</taxon>
        <taxon>Lactobacillaceae</taxon>
        <taxon>Pediococcus</taxon>
    </lineage>
</organism>
<name>A0A0R2K0J5_9LACO</name>
<dbReference type="EMBL" id="JQBY01000004">
    <property type="protein sequence ID" value="KRN83138.1"/>
    <property type="molecule type" value="Genomic_DNA"/>
</dbReference>
<feature type="signal peptide" evidence="2">
    <location>
        <begin position="1"/>
        <end position="28"/>
    </location>
</feature>
<evidence type="ECO:0000313" key="6">
    <source>
        <dbReference type="Proteomes" id="UP000051749"/>
    </source>
</evidence>
<dbReference type="Proteomes" id="UP000051749">
    <property type="component" value="Unassembled WGS sequence"/>
</dbReference>
<comment type="caution">
    <text evidence="4">The sequence shown here is derived from an EMBL/GenBank/DDBJ whole genome shotgun (WGS) entry which is preliminary data.</text>
</comment>
<evidence type="ECO:0000313" key="4">
    <source>
        <dbReference type="EMBL" id="KRN83138.1"/>
    </source>
</evidence>
<reference evidence="4 6" key="1">
    <citation type="journal article" date="2015" name="Genome Announc.">
        <title>Expanding the biotechnology potential of lactobacilli through comparative genomics of 213 strains and associated genera.</title>
        <authorList>
            <person name="Sun Z."/>
            <person name="Harris H.M."/>
            <person name="McCann A."/>
            <person name="Guo C."/>
            <person name="Argimon S."/>
            <person name="Zhang W."/>
            <person name="Yang X."/>
            <person name="Jeffery I.B."/>
            <person name="Cooney J.C."/>
            <person name="Kagawa T.F."/>
            <person name="Liu W."/>
            <person name="Song Y."/>
            <person name="Salvetti E."/>
            <person name="Wrobel A."/>
            <person name="Rasinkangas P."/>
            <person name="Parkhill J."/>
            <person name="Rea M.C."/>
            <person name="O'Sullivan O."/>
            <person name="Ritari J."/>
            <person name="Douillard F.P."/>
            <person name="Paul Ross R."/>
            <person name="Yang R."/>
            <person name="Briner A.E."/>
            <person name="Felis G.E."/>
            <person name="de Vos W.M."/>
            <person name="Barrangou R."/>
            <person name="Klaenhammer T.R."/>
            <person name="Caufield P.W."/>
            <person name="Cui Y."/>
            <person name="Zhang H."/>
            <person name="O'Toole P.W."/>
        </authorList>
    </citation>
    <scope>NUCLEOTIDE SEQUENCE [LARGE SCALE GENOMIC DNA]</scope>
    <source>
        <strain evidence="4 6">DSM 22301</strain>
    </source>
</reference>
<dbReference type="SUPFAM" id="SSF82057">
    <property type="entry name" value="Prokaryotic SH3-related domain"/>
    <property type="match status" value="1"/>
</dbReference>
<dbReference type="PATRIC" id="fig|319653.3.peg.1602"/>
<gene>
    <name evidence="4" type="ORF">IV87_GL001577</name>
    <name evidence="5" type="ORF">SAMN04487973_10590</name>
</gene>
<sequence length="570" mass="63095">MNIHVKKEIKRALLAGTAMLMLTTPAFASTQHTVTGNKAVSHTAKVVIRQYRAKSNKKRIYTLKSAGHSKYTLKAKYYVHSFTKFTLERTAKVSGKTYYEVKSPAGYTGWIWSGYLGNPTTYYSKLSAKTLRIKSNATNDFYNHVPGGDYGNGKLTHYGKNYRGKTVTVTGEAKKVYKIHYFRVSYNGKSFGWIYGGALQKIPAVTKKIVNGMPVYTQSAVALKAFSTSKYSYVNNPNYFLNAPSSYGEAPGYSKLFNTVANTIKRKKGTGKTDFTTDLYLPGTVKKSGDLANAQSVVIDGDTAYVMNESKSKTNDQGFVVKYNLPKLRKLASDSKDLSVLRRAANRKMKGETLTDDEKAALTCMTIGPTFTTGHGQTMALNPKTHQIWFIGKSGTSTETSNIQELNKSTLRSDKEIDFKMGQNQTTPSTLTFDSNGNFYAYVKNAAAWAPTNSLKLYKGVINSNNTVQISLVMQGLKYAPGTHSQSMGFNAVNQRLYFVSDGSILSVPVAKLGKLSVKDVRSEQFQTFDIDNKKINTREFEGLTFDQTGTGYLLTIRGVELMRATSSNF</sequence>
<feature type="chain" id="PRO_5006419213" description="GW domain-containing protein" evidence="2">
    <location>
        <begin position="29"/>
        <end position="570"/>
    </location>
</feature>
<feature type="domain" description="GW" evidence="3">
    <location>
        <begin position="41"/>
        <end position="111"/>
    </location>
</feature>
<dbReference type="InterPro" id="IPR038200">
    <property type="entry name" value="GW_dom_sf"/>
</dbReference>
<evidence type="ECO:0000256" key="1">
    <source>
        <dbReference type="ARBA" id="ARBA00022729"/>
    </source>
</evidence>
<evidence type="ECO:0000313" key="7">
    <source>
        <dbReference type="Proteomes" id="UP000182818"/>
    </source>
</evidence>
<dbReference type="Proteomes" id="UP000182818">
    <property type="component" value="Unassembled WGS sequence"/>
</dbReference>
<dbReference type="SUPFAM" id="SSF75011">
    <property type="entry name" value="3-carboxy-cis,cis-mucoante lactonizing enzyme"/>
    <property type="match status" value="1"/>
</dbReference>
<proteinExistence type="predicted"/>
<dbReference type="Pfam" id="PF13457">
    <property type="entry name" value="GW"/>
    <property type="match status" value="2"/>
</dbReference>
<dbReference type="EMBL" id="FOGK01000005">
    <property type="protein sequence ID" value="SER37436.1"/>
    <property type="molecule type" value="Genomic_DNA"/>
</dbReference>
<evidence type="ECO:0000259" key="3">
    <source>
        <dbReference type="Pfam" id="PF13457"/>
    </source>
</evidence>
<dbReference type="GeneID" id="76043017"/>
<dbReference type="Gene3D" id="2.30.30.170">
    <property type="match status" value="1"/>
</dbReference>
<keyword evidence="1 2" id="KW-0732">Signal</keyword>
<evidence type="ECO:0000256" key="2">
    <source>
        <dbReference type="SAM" id="SignalP"/>
    </source>
</evidence>
<reference evidence="5 7" key="2">
    <citation type="submission" date="2016-10" db="EMBL/GenBank/DDBJ databases">
        <authorList>
            <person name="Varghese N."/>
            <person name="Submissions S."/>
        </authorList>
    </citation>
    <scope>NUCLEOTIDE SEQUENCE [LARGE SCALE GENOMIC DNA]</scope>
    <source>
        <strain evidence="5 7">CGMCC 1.3889</strain>
    </source>
</reference>
<dbReference type="AlphaFoldDB" id="A0A0R2K0J5"/>
<dbReference type="OrthoDB" id="2276332at2"/>
<feature type="domain" description="GW" evidence="3">
    <location>
        <begin position="128"/>
        <end position="195"/>
    </location>
</feature>